<dbReference type="Pfam" id="PF03381">
    <property type="entry name" value="CDC50"/>
    <property type="match status" value="1"/>
</dbReference>
<dbReference type="InterPro" id="IPR005045">
    <property type="entry name" value="CDC50/LEM3_fam"/>
</dbReference>
<feature type="non-terminal residue" evidence="6">
    <location>
        <position position="100"/>
    </location>
</feature>
<dbReference type="PANTHER" id="PTHR10926">
    <property type="entry name" value="CELL CYCLE CONTROL PROTEIN 50"/>
    <property type="match status" value="1"/>
</dbReference>
<organism evidence="6">
    <name type="scientific">Pectinophora gossypiella</name>
    <name type="common">Cotton pink bollworm</name>
    <name type="synonym">Depressaria gossypiella</name>
    <dbReference type="NCBI Taxonomy" id="13191"/>
    <lineage>
        <taxon>Eukaryota</taxon>
        <taxon>Metazoa</taxon>
        <taxon>Ecdysozoa</taxon>
        <taxon>Arthropoda</taxon>
        <taxon>Hexapoda</taxon>
        <taxon>Insecta</taxon>
        <taxon>Pterygota</taxon>
        <taxon>Neoptera</taxon>
        <taxon>Endopterygota</taxon>
        <taxon>Lepidoptera</taxon>
        <taxon>Glossata</taxon>
        <taxon>Ditrysia</taxon>
        <taxon>Gelechioidea</taxon>
        <taxon>Gelechiidae</taxon>
        <taxon>Apatetrinae</taxon>
        <taxon>Pectinophora</taxon>
    </lineage>
</organism>
<dbReference type="GO" id="GO:0005886">
    <property type="term" value="C:plasma membrane"/>
    <property type="evidence" value="ECO:0007669"/>
    <property type="project" value="TreeGrafter"/>
</dbReference>
<dbReference type="GO" id="GO:0005794">
    <property type="term" value="C:Golgi apparatus"/>
    <property type="evidence" value="ECO:0007669"/>
    <property type="project" value="TreeGrafter"/>
</dbReference>
<dbReference type="AlphaFoldDB" id="A0A1E1WC67"/>
<evidence type="ECO:0000256" key="5">
    <source>
        <dbReference type="ARBA" id="ARBA00023136"/>
    </source>
</evidence>
<reference evidence="6" key="1">
    <citation type="submission" date="2015-09" db="EMBL/GenBank/DDBJ databases">
        <title>De novo assembly of Pectinophora gossypiella (Pink Bollworm) gut transcriptome.</title>
        <authorList>
            <person name="Tassone E.E."/>
        </authorList>
    </citation>
    <scope>NUCLEOTIDE SEQUENCE</scope>
</reference>
<dbReference type="PANTHER" id="PTHR10926:SF0">
    <property type="entry name" value="CDC50, ISOFORM A"/>
    <property type="match status" value="1"/>
</dbReference>
<evidence type="ECO:0000256" key="4">
    <source>
        <dbReference type="ARBA" id="ARBA00022989"/>
    </source>
</evidence>
<keyword evidence="5" id="KW-0472">Membrane</keyword>
<evidence type="ECO:0000256" key="3">
    <source>
        <dbReference type="ARBA" id="ARBA00022692"/>
    </source>
</evidence>
<evidence type="ECO:0000256" key="1">
    <source>
        <dbReference type="ARBA" id="ARBA00004141"/>
    </source>
</evidence>
<protein>
    <submittedName>
        <fullName evidence="6">Uncharacterized protein</fullName>
    </submittedName>
</protein>
<comment type="similarity">
    <text evidence="2">Belongs to the CDC50/LEM3 family.</text>
</comment>
<dbReference type="EMBL" id="GDQN01006462">
    <property type="protein sequence ID" value="JAT84592.1"/>
    <property type="molecule type" value="Transcribed_RNA"/>
</dbReference>
<keyword evidence="4" id="KW-1133">Transmembrane helix</keyword>
<dbReference type="OrthoDB" id="340608at2759"/>
<accession>A0A1E1WC67</accession>
<comment type="subcellular location">
    <subcellularLocation>
        <location evidence="1">Membrane</location>
        <topology evidence="1">Multi-pass membrane protein</topology>
    </subcellularLocation>
</comment>
<evidence type="ECO:0000313" key="6">
    <source>
        <dbReference type="EMBL" id="JAT84592.1"/>
    </source>
</evidence>
<keyword evidence="3" id="KW-0812">Transmembrane</keyword>
<gene>
    <name evidence="6" type="ORF">g.2407</name>
</gene>
<dbReference type="GO" id="GO:0005783">
    <property type="term" value="C:endoplasmic reticulum"/>
    <property type="evidence" value="ECO:0007669"/>
    <property type="project" value="TreeGrafter"/>
</dbReference>
<feature type="non-terminal residue" evidence="6">
    <location>
        <position position="1"/>
    </location>
</feature>
<name>A0A1E1WC67_PECGO</name>
<evidence type="ECO:0000256" key="2">
    <source>
        <dbReference type="ARBA" id="ARBA00009457"/>
    </source>
</evidence>
<sequence length="100" mass="11552">KPIAPCGAIADAMFTDEYSITCGKNPLPMLYTGLLLDSEKEGFRNPPPKDDLQTAFQNFSKPKNWTKNIWELQSTNKGFETERFIAWMRTDLARKPIWRL</sequence>
<proteinExistence type="inferred from homology"/>